<comment type="caution">
    <text evidence="3">The sequence shown here is derived from an EMBL/GenBank/DDBJ whole genome shotgun (WGS) entry which is preliminary data.</text>
</comment>
<dbReference type="InterPro" id="IPR035965">
    <property type="entry name" value="PAS-like_dom_sf"/>
</dbReference>
<dbReference type="EMBL" id="VMNX01000004">
    <property type="protein sequence ID" value="MPY47634.1"/>
    <property type="molecule type" value="Genomic_DNA"/>
</dbReference>
<dbReference type="PROSITE" id="PS50112">
    <property type="entry name" value="PAS"/>
    <property type="match status" value="1"/>
</dbReference>
<evidence type="ECO:0000313" key="4">
    <source>
        <dbReference type="Proteomes" id="UP000373149"/>
    </source>
</evidence>
<reference evidence="3 4" key="1">
    <citation type="submission" date="2019-09" db="EMBL/GenBank/DDBJ databases">
        <authorList>
            <person name="Duangmal K."/>
            <person name="Teo W.F.A."/>
            <person name="Lipun K."/>
        </authorList>
    </citation>
    <scope>NUCLEOTIDE SEQUENCE [LARGE SCALE GENOMIC DNA]</scope>
    <source>
        <strain evidence="3 4">K1PN6</strain>
    </source>
</reference>
<dbReference type="Proteomes" id="UP000373149">
    <property type="component" value="Unassembled WGS sequence"/>
</dbReference>
<name>A0A5N8WM85_9ACTN</name>
<dbReference type="SUPFAM" id="SSF55785">
    <property type="entry name" value="PYP-like sensor domain (PAS domain)"/>
    <property type="match status" value="1"/>
</dbReference>
<protein>
    <submittedName>
        <fullName evidence="3">PAS domain-containing protein</fullName>
    </submittedName>
</protein>
<dbReference type="Gene3D" id="3.30.450.20">
    <property type="entry name" value="PAS domain"/>
    <property type="match status" value="1"/>
</dbReference>
<accession>A0A5N8WM85</accession>
<keyword evidence="4" id="KW-1185">Reference proteome</keyword>
<feature type="domain" description="PAS" evidence="2">
    <location>
        <begin position="14"/>
        <end position="56"/>
    </location>
</feature>
<evidence type="ECO:0000256" key="1">
    <source>
        <dbReference type="SAM" id="MobiDB-lite"/>
    </source>
</evidence>
<organism evidence="3 4">
    <name type="scientific">Streptomyces acidicola</name>
    <dbReference type="NCBI Taxonomy" id="2596892"/>
    <lineage>
        <taxon>Bacteria</taxon>
        <taxon>Bacillati</taxon>
        <taxon>Actinomycetota</taxon>
        <taxon>Actinomycetes</taxon>
        <taxon>Kitasatosporales</taxon>
        <taxon>Streptomycetaceae</taxon>
        <taxon>Streptomyces</taxon>
    </lineage>
</organism>
<dbReference type="Pfam" id="PF13188">
    <property type="entry name" value="PAS_8"/>
    <property type="match status" value="1"/>
</dbReference>
<feature type="region of interest" description="Disordered" evidence="1">
    <location>
        <begin position="181"/>
        <end position="204"/>
    </location>
</feature>
<gene>
    <name evidence="3" type="ORF">FPZ41_03110</name>
</gene>
<dbReference type="AlphaFoldDB" id="A0A5N8WM85"/>
<dbReference type="InterPro" id="IPR000014">
    <property type="entry name" value="PAS"/>
</dbReference>
<evidence type="ECO:0000259" key="2">
    <source>
        <dbReference type="PROSITE" id="PS50112"/>
    </source>
</evidence>
<sequence>MTYASGDREGAAMRANRWESALDGVPTGMALVGGDGTIQWVNQAGAAILGGTREEVNAVRAPFRLEDGAEPDERTCAWSADPKAFVALPHLSPGNAECIQCHVPGAAAADPAFAQNAHGGVGATREVLRSLHPTPKRILMGHKVGLIRFPAWPCRGTPNSRASTNCNCFCTWPRSCTSAVPRAAPSSPSPPSRARSSPWNATSA</sequence>
<evidence type="ECO:0000313" key="3">
    <source>
        <dbReference type="EMBL" id="MPY47634.1"/>
    </source>
</evidence>
<feature type="compositionally biased region" description="Low complexity" evidence="1">
    <location>
        <begin position="181"/>
        <end position="198"/>
    </location>
</feature>
<proteinExistence type="predicted"/>